<name>A0A8X6SDM3_TRICX</name>
<dbReference type="EMBL" id="BMAU01021290">
    <property type="protein sequence ID" value="GFY09445.1"/>
    <property type="molecule type" value="Genomic_DNA"/>
</dbReference>
<dbReference type="Proteomes" id="UP000887159">
    <property type="component" value="Unassembled WGS sequence"/>
</dbReference>
<comment type="caution">
    <text evidence="1">The sequence shown here is derived from an EMBL/GenBank/DDBJ whole genome shotgun (WGS) entry which is preliminary data.</text>
</comment>
<dbReference type="AlphaFoldDB" id="A0A8X6SDM3"/>
<proteinExistence type="predicted"/>
<keyword evidence="2" id="KW-1185">Reference proteome</keyword>
<protein>
    <recommendedName>
        <fullName evidence="3">RNase H type-1 domain-containing protein</fullName>
    </recommendedName>
</protein>
<sequence length="156" mass="17380">MSDDPNESTRNVFHADAVAIYGTLQLLDSNKTRKYCIYTDCMSVLEAFVNYNDRCHPVGEQLAGLKLASLKRSRLDGYKCPESVLPVMKSISNTSGTVTRKVEGNTRYYGVGNISHRHHKNKDISFSVMNRDSPGKLILVEPSSGEKAEHTFIPPT</sequence>
<evidence type="ECO:0008006" key="3">
    <source>
        <dbReference type="Google" id="ProtNLM"/>
    </source>
</evidence>
<reference evidence="1" key="1">
    <citation type="submission" date="2020-08" db="EMBL/GenBank/DDBJ databases">
        <title>Multicomponent nature underlies the extraordinary mechanical properties of spider dragline silk.</title>
        <authorList>
            <person name="Kono N."/>
            <person name="Nakamura H."/>
            <person name="Mori M."/>
            <person name="Yoshida Y."/>
            <person name="Ohtoshi R."/>
            <person name="Malay A.D."/>
            <person name="Moran D.A.P."/>
            <person name="Tomita M."/>
            <person name="Numata K."/>
            <person name="Arakawa K."/>
        </authorList>
    </citation>
    <scope>NUCLEOTIDE SEQUENCE</scope>
</reference>
<organism evidence="1 2">
    <name type="scientific">Trichonephila clavipes</name>
    <name type="common">Golden silk orbweaver</name>
    <name type="synonym">Nephila clavipes</name>
    <dbReference type="NCBI Taxonomy" id="2585209"/>
    <lineage>
        <taxon>Eukaryota</taxon>
        <taxon>Metazoa</taxon>
        <taxon>Ecdysozoa</taxon>
        <taxon>Arthropoda</taxon>
        <taxon>Chelicerata</taxon>
        <taxon>Arachnida</taxon>
        <taxon>Araneae</taxon>
        <taxon>Araneomorphae</taxon>
        <taxon>Entelegynae</taxon>
        <taxon>Araneoidea</taxon>
        <taxon>Nephilidae</taxon>
        <taxon>Trichonephila</taxon>
    </lineage>
</organism>
<evidence type="ECO:0000313" key="2">
    <source>
        <dbReference type="Proteomes" id="UP000887159"/>
    </source>
</evidence>
<accession>A0A8X6SDM3</accession>
<evidence type="ECO:0000313" key="1">
    <source>
        <dbReference type="EMBL" id="GFY09445.1"/>
    </source>
</evidence>
<gene>
    <name evidence="1" type="ORF">TNCV_4321241</name>
</gene>